<name>W9G511_9MICO</name>
<accession>W9G511</accession>
<dbReference type="Proteomes" id="UP000019489">
    <property type="component" value="Unassembled WGS sequence"/>
</dbReference>
<dbReference type="InterPro" id="IPR029045">
    <property type="entry name" value="ClpP/crotonase-like_dom_sf"/>
</dbReference>
<protein>
    <submittedName>
        <fullName evidence="2">Enoyl-CoA hydratase</fullName>
    </submittedName>
</protein>
<keyword evidence="3" id="KW-1185">Reference proteome</keyword>
<dbReference type="PATRIC" id="fig|1386089.3.peg.2690"/>
<dbReference type="PANTHER" id="PTHR43459:SF1">
    <property type="entry name" value="EG:BACN32G11.4 PROTEIN"/>
    <property type="match status" value="1"/>
</dbReference>
<dbReference type="InterPro" id="IPR014748">
    <property type="entry name" value="Enoyl-CoA_hydra_C"/>
</dbReference>
<dbReference type="PANTHER" id="PTHR43459">
    <property type="entry name" value="ENOYL-COA HYDRATASE"/>
    <property type="match status" value="1"/>
</dbReference>
<dbReference type="STRING" id="1386089.N865_11775"/>
<evidence type="ECO:0000313" key="3">
    <source>
        <dbReference type="Proteomes" id="UP000019489"/>
    </source>
</evidence>
<dbReference type="Pfam" id="PF00378">
    <property type="entry name" value="ECH_1"/>
    <property type="match status" value="1"/>
</dbReference>
<reference evidence="2 3" key="1">
    <citation type="submission" date="2013-08" db="EMBL/GenBank/DDBJ databases">
        <title>Intrasporangium oryzae NRRL B-24470.</title>
        <authorList>
            <person name="Liu H."/>
            <person name="Wang G."/>
        </authorList>
    </citation>
    <scope>NUCLEOTIDE SEQUENCE [LARGE SCALE GENOMIC DNA]</scope>
    <source>
        <strain evidence="2 3">NRRL B-24470</strain>
    </source>
</reference>
<dbReference type="eggNOG" id="COG1024">
    <property type="taxonomic scope" value="Bacteria"/>
</dbReference>
<dbReference type="EMBL" id="AWSA01000028">
    <property type="protein sequence ID" value="EWT01090.1"/>
    <property type="molecule type" value="Genomic_DNA"/>
</dbReference>
<dbReference type="Gene3D" id="1.10.12.10">
    <property type="entry name" value="Lyase 2-enoyl-coa Hydratase, Chain A, domain 2"/>
    <property type="match status" value="1"/>
</dbReference>
<dbReference type="Gene3D" id="3.90.226.10">
    <property type="entry name" value="2-enoyl-CoA Hydratase, Chain A, domain 1"/>
    <property type="match status" value="1"/>
</dbReference>
<dbReference type="SUPFAM" id="SSF52096">
    <property type="entry name" value="ClpP/crotonase"/>
    <property type="match status" value="1"/>
</dbReference>
<sequence>MTSPQPPDDRPVVVETSDGVAWVRLNRPEAMNSLNLAMKEALLAALREAADDPAVRCVVLTGTGRAFCVGQDLKEHVQSLASADSTLATTVTDHYNPIVTLLATMNKPVVAALGGVAAGAGLSFALACDVRIAAEGAGLNTSFAGIALSCDSGASWTLPRLVGPARAKELLMFPRTVPAEEALSLGLVTRVVPAADFEDAVRELATTLAQGPTLAYGSIRRAVAVSSGADLATSLAHEAQLMELTGRSADHRAAVDAFLAKEKPAYTGT</sequence>
<dbReference type="GO" id="GO:0003824">
    <property type="term" value="F:catalytic activity"/>
    <property type="evidence" value="ECO:0007669"/>
    <property type="project" value="UniProtKB-ARBA"/>
</dbReference>
<organism evidence="2 3">
    <name type="scientific">Intrasporangium oryzae NRRL B-24470</name>
    <dbReference type="NCBI Taxonomy" id="1386089"/>
    <lineage>
        <taxon>Bacteria</taxon>
        <taxon>Bacillati</taxon>
        <taxon>Actinomycetota</taxon>
        <taxon>Actinomycetes</taxon>
        <taxon>Micrococcales</taxon>
        <taxon>Intrasporangiaceae</taxon>
        <taxon>Intrasporangium</taxon>
    </lineage>
</organism>
<dbReference type="AlphaFoldDB" id="W9G511"/>
<evidence type="ECO:0000313" key="2">
    <source>
        <dbReference type="EMBL" id="EWT01090.1"/>
    </source>
</evidence>
<proteinExistence type="inferred from homology"/>
<gene>
    <name evidence="2" type="ORF">N865_11775</name>
</gene>
<dbReference type="CDD" id="cd06558">
    <property type="entry name" value="crotonase-like"/>
    <property type="match status" value="1"/>
</dbReference>
<evidence type="ECO:0000256" key="1">
    <source>
        <dbReference type="ARBA" id="ARBA00005254"/>
    </source>
</evidence>
<dbReference type="InterPro" id="IPR001753">
    <property type="entry name" value="Enoyl-CoA_hydra/iso"/>
</dbReference>
<comment type="caution">
    <text evidence="2">The sequence shown here is derived from an EMBL/GenBank/DDBJ whole genome shotgun (WGS) entry which is preliminary data.</text>
</comment>
<comment type="similarity">
    <text evidence="1">Belongs to the enoyl-CoA hydratase/isomerase family.</text>
</comment>